<dbReference type="InterPro" id="IPR009057">
    <property type="entry name" value="Homeodomain-like_sf"/>
</dbReference>
<proteinExistence type="predicted"/>
<dbReference type="InterPro" id="IPR001523">
    <property type="entry name" value="Paired_dom"/>
</dbReference>
<dbReference type="InterPro" id="IPR038717">
    <property type="entry name" value="Tc1-like_DDE_dom"/>
</dbReference>
<sequence>MSYNEISLKTGVSKSGCCNIVQGFSKTGSVECSAKKVNSPTKLTKVVSTFIEFEKKKDPTIYSREIRKKLLDKSLCTVDTLPSVGLINRCLRRDLDMTRKIVQSQPIETRSDGYDRRFDEFIAAAMQYDPKQLHFFYEASVIRTAGNRTYGSSPRGQPAVTWQRYASNSTFTINLCCGYFGVDHFGIIDGPSNALQMLNFFDEALQEVNNIGNPVLANGDCVILDNCGFHHHRVFERILRNMLGRRNIALLFQPPYSPELNVCEYLFRLMRDGLRQNDVMTYTFTEYAIVNSLISIKDQHVKSIFSHCGYI</sequence>
<dbReference type="Proteomes" id="UP001186944">
    <property type="component" value="Unassembled WGS sequence"/>
</dbReference>
<dbReference type="GO" id="GO:0006355">
    <property type="term" value="P:regulation of DNA-templated transcription"/>
    <property type="evidence" value="ECO:0007669"/>
    <property type="project" value="InterPro"/>
</dbReference>
<name>A0AA88YCK9_PINIB</name>
<evidence type="ECO:0000313" key="4">
    <source>
        <dbReference type="Proteomes" id="UP001186944"/>
    </source>
</evidence>
<dbReference type="Pfam" id="PF13358">
    <property type="entry name" value="DDE_3"/>
    <property type="match status" value="1"/>
</dbReference>
<organism evidence="3 4">
    <name type="scientific">Pinctada imbricata</name>
    <name type="common">Atlantic pearl-oyster</name>
    <name type="synonym">Pinctada martensii</name>
    <dbReference type="NCBI Taxonomy" id="66713"/>
    <lineage>
        <taxon>Eukaryota</taxon>
        <taxon>Metazoa</taxon>
        <taxon>Spiralia</taxon>
        <taxon>Lophotrochozoa</taxon>
        <taxon>Mollusca</taxon>
        <taxon>Bivalvia</taxon>
        <taxon>Autobranchia</taxon>
        <taxon>Pteriomorphia</taxon>
        <taxon>Pterioida</taxon>
        <taxon>Pterioidea</taxon>
        <taxon>Pteriidae</taxon>
        <taxon>Pinctada</taxon>
    </lineage>
</organism>
<dbReference type="PANTHER" id="PTHR46564:SF1">
    <property type="entry name" value="TRANSPOSASE"/>
    <property type="match status" value="1"/>
</dbReference>
<dbReference type="Gene3D" id="3.30.420.10">
    <property type="entry name" value="Ribonuclease H-like superfamily/Ribonuclease H"/>
    <property type="match status" value="1"/>
</dbReference>
<dbReference type="EMBL" id="VSWD01000006">
    <property type="protein sequence ID" value="KAK3099511.1"/>
    <property type="molecule type" value="Genomic_DNA"/>
</dbReference>
<dbReference type="InterPro" id="IPR036388">
    <property type="entry name" value="WH-like_DNA-bd_sf"/>
</dbReference>
<evidence type="ECO:0000256" key="1">
    <source>
        <dbReference type="ARBA" id="ARBA00022724"/>
    </source>
</evidence>
<comment type="caution">
    <text evidence="3">The sequence shown here is derived from an EMBL/GenBank/DDBJ whole genome shotgun (WGS) entry which is preliminary data.</text>
</comment>
<dbReference type="AlphaFoldDB" id="A0AA88YCK9"/>
<dbReference type="Gene3D" id="1.10.10.10">
    <property type="entry name" value="Winged helix-like DNA-binding domain superfamily/Winged helix DNA-binding domain"/>
    <property type="match status" value="1"/>
</dbReference>
<gene>
    <name evidence="3" type="ORF">FSP39_005546</name>
</gene>
<accession>A0AA88YCK9</accession>
<dbReference type="PROSITE" id="PS51057">
    <property type="entry name" value="PAIRED_2"/>
    <property type="match status" value="1"/>
</dbReference>
<dbReference type="PANTHER" id="PTHR46564">
    <property type="entry name" value="TRANSPOSASE"/>
    <property type="match status" value="1"/>
</dbReference>
<feature type="domain" description="Paired" evidence="2">
    <location>
        <begin position="1"/>
        <end position="94"/>
    </location>
</feature>
<evidence type="ECO:0000259" key="2">
    <source>
        <dbReference type="PROSITE" id="PS51057"/>
    </source>
</evidence>
<protein>
    <recommendedName>
        <fullName evidence="2">Paired domain-containing protein</fullName>
    </recommendedName>
</protein>
<dbReference type="SUPFAM" id="SSF46689">
    <property type="entry name" value="Homeodomain-like"/>
    <property type="match status" value="1"/>
</dbReference>
<evidence type="ECO:0000313" key="3">
    <source>
        <dbReference type="EMBL" id="KAK3099511.1"/>
    </source>
</evidence>
<dbReference type="Pfam" id="PF00292">
    <property type="entry name" value="PAX"/>
    <property type="match status" value="1"/>
</dbReference>
<dbReference type="InterPro" id="IPR036397">
    <property type="entry name" value="RNaseH_sf"/>
</dbReference>
<dbReference type="GO" id="GO:0003677">
    <property type="term" value="F:DNA binding"/>
    <property type="evidence" value="ECO:0007669"/>
    <property type="project" value="InterPro"/>
</dbReference>
<keyword evidence="1" id="KW-0563">Paired box</keyword>
<reference evidence="3" key="1">
    <citation type="submission" date="2019-08" db="EMBL/GenBank/DDBJ databases">
        <title>The improved chromosome-level genome for the pearl oyster Pinctada fucata martensii using PacBio sequencing and Hi-C.</title>
        <authorList>
            <person name="Zheng Z."/>
        </authorList>
    </citation>
    <scope>NUCLEOTIDE SEQUENCE</scope>
    <source>
        <strain evidence="3">ZZ-2019</strain>
        <tissue evidence="3">Adductor muscle</tissue>
    </source>
</reference>
<keyword evidence="4" id="KW-1185">Reference proteome</keyword>